<feature type="region of interest" description="Disordered" evidence="1">
    <location>
        <begin position="27"/>
        <end position="51"/>
    </location>
</feature>
<accession>A0AAW8GDN8</accession>
<proteinExistence type="predicted"/>
<keyword evidence="2" id="KW-0732">Signal</keyword>
<reference evidence="3" key="1">
    <citation type="submission" date="2023-07" db="EMBL/GenBank/DDBJ databases">
        <title>Functional and genomic diversity of the sorghum phyllosphere microbiome.</title>
        <authorList>
            <person name="Shade A."/>
        </authorList>
    </citation>
    <scope>NUCLEOTIDE SEQUENCE</scope>
    <source>
        <strain evidence="3">SORGH_AS_0908</strain>
    </source>
</reference>
<dbReference type="Proteomes" id="UP001234354">
    <property type="component" value="Unassembled WGS sequence"/>
</dbReference>
<dbReference type="AlphaFoldDB" id="A0AAW8GDN8"/>
<feature type="chain" id="PRO_5043678740" evidence="2">
    <location>
        <begin position="23"/>
        <end position="138"/>
    </location>
</feature>
<evidence type="ECO:0000256" key="1">
    <source>
        <dbReference type="SAM" id="MobiDB-lite"/>
    </source>
</evidence>
<evidence type="ECO:0000256" key="2">
    <source>
        <dbReference type="SAM" id="SignalP"/>
    </source>
</evidence>
<comment type="caution">
    <text evidence="3">The sequence shown here is derived from an EMBL/GenBank/DDBJ whole genome shotgun (WGS) entry which is preliminary data.</text>
</comment>
<name>A0AAW8GDN8_9GAMM</name>
<feature type="signal peptide" evidence="2">
    <location>
        <begin position="1"/>
        <end position="22"/>
    </location>
</feature>
<dbReference type="EMBL" id="JAUTBB010000001">
    <property type="protein sequence ID" value="MDQ1119340.1"/>
    <property type="molecule type" value="Genomic_DNA"/>
</dbReference>
<gene>
    <name evidence="3" type="ORF">QE383_001648</name>
</gene>
<sequence length="138" mass="14712">MQPTIVRTAALLACLLCLPALSQTPAPGSEGWNPADIAQAKAQADRDEASLPPALSQAMRATQQDTLERGVAACASPKADTTPFVIVARLDARGGIARTWRKGDTPLAICLDRFLRGRVLLAPPRAPFFVSFELSFTP</sequence>
<evidence type="ECO:0000313" key="3">
    <source>
        <dbReference type="EMBL" id="MDQ1119340.1"/>
    </source>
</evidence>
<protein>
    <submittedName>
        <fullName evidence="3">Uncharacterized protein</fullName>
    </submittedName>
</protein>
<dbReference type="RefSeq" id="WP_306992414.1">
    <property type="nucleotide sequence ID" value="NZ_JAUTBB010000001.1"/>
</dbReference>
<evidence type="ECO:0000313" key="4">
    <source>
        <dbReference type="Proteomes" id="UP001234354"/>
    </source>
</evidence>
<organism evidence="3 4">
    <name type="scientific">Pseudoxanthomonas winnipegensis</name>
    <dbReference type="NCBI Taxonomy" id="2480810"/>
    <lineage>
        <taxon>Bacteria</taxon>
        <taxon>Pseudomonadati</taxon>
        <taxon>Pseudomonadota</taxon>
        <taxon>Gammaproteobacteria</taxon>
        <taxon>Lysobacterales</taxon>
        <taxon>Lysobacteraceae</taxon>
        <taxon>Pseudoxanthomonas</taxon>
    </lineage>
</organism>